<protein>
    <submittedName>
        <fullName evidence="1">Uncharacterized protein</fullName>
    </submittedName>
</protein>
<evidence type="ECO:0000313" key="2">
    <source>
        <dbReference type="Proteomes" id="UP000250163"/>
    </source>
</evidence>
<keyword evidence="2" id="KW-1185">Reference proteome</keyword>
<proteinExistence type="predicted"/>
<evidence type="ECO:0000313" key="1">
    <source>
        <dbReference type="EMBL" id="SQD78299.1"/>
    </source>
</evidence>
<sequence>MPVMQLKKFNQCYHVSLMPNSIAKASLGLKMWLQISVFVRNLNDKASVKI</sequence>
<name>A0A330LNR5_9GAMM</name>
<reference evidence="2" key="1">
    <citation type="submission" date="2018-05" db="EMBL/GenBank/DDBJ databases">
        <authorList>
            <person name="Cea G.-C."/>
            <person name="William W."/>
        </authorList>
    </citation>
    <scope>NUCLEOTIDE SEQUENCE [LARGE SCALE GENOMIC DNA]</scope>
    <source>
        <strain evidence="2">DB21MT 5</strain>
    </source>
</reference>
<dbReference type="AlphaFoldDB" id="A0A330LNR5"/>
<organism evidence="1 2">
    <name type="scientific">Moritella yayanosii</name>
    <dbReference type="NCBI Taxonomy" id="69539"/>
    <lineage>
        <taxon>Bacteria</taxon>
        <taxon>Pseudomonadati</taxon>
        <taxon>Pseudomonadota</taxon>
        <taxon>Gammaproteobacteria</taxon>
        <taxon>Alteromonadales</taxon>
        <taxon>Moritellaceae</taxon>
        <taxon>Moritella</taxon>
    </lineage>
</organism>
<dbReference type="EMBL" id="LS483250">
    <property type="protein sequence ID" value="SQD78299.1"/>
    <property type="molecule type" value="Genomic_DNA"/>
</dbReference>
<gene>
    <name evidence="1" type="ORF">MORIYA_1821</name>
</gene>
<accession>A0A330LNR5</accession>
<dbReference type="KEGG" id="mya:MORIYA_1821"/>
<dbReference type="Proteomes" id="UP000250163">
    <property type="component" value="Chromosome MORIYA"/>
</dbReference>